<feature type="compositionally biased region" description="Low complexity" evidence="1">
    <location>
        <begin position="532"/>
        <end position="550"/>
    </location>
</feature>
<name>A0A914Z4C2_9BILA</name>
<protein>
    <submittedName>
        <fullName evidence="3">Uncharacterized protein</fullName>
    </submittedName>
</protein>
<proteinExistence type="predicted"/>
<feature type="compositionally biased region" description="Basic and acidic residues" evidence="1">
    <location>
        <begin position="215"/>
        <end position="243"/>
    </location>
</feature>
<keyword evidence="2" id="KW-1185">Reference proteome</keyword>
<reference evidence="3" key="1">
    <citation type="submission" date="2022-11" db="UniProtKB">
        <authorList>
            <consortium name="WormBaseParasite"/>
        </authorList>
    </citation>
    <scope>IDENTIFICATION</scope>
</reference>
<sequence>MPDTKEERECITPESIEDSCIIQKEDLQNGYCRSDSLVSKEEQEDNMDKGNDSDSSSVINQDMDEMIVVTKKRRNRIKNNVDNNAGQLPAAPTHSRSLPGTRSRGSDRQRQRVSKSNNDSKLKPLKISTASFDMDQDFPPLNSHPLSATIRREKVQSPPKNVDKVPVHPSKSDSNLAASSKQKLQEAFVENQVLLFSENFSNAVEEITNEDEETNVDKKMEEKVDEQIEKENQQNVKPSKEQCEVNNFECETDAVDQPSEQPGPSYSRNKGRRSGDRRSRSQNTFTSQNNQKHRPRFINSNAGPRRLRYPAFKNYSNNFGYMNPMMNVPYISSTQTASGFPFVYPSASSHGYGYAQLPSLYPYAPTGFVPHQTFLPMHLPYPASNFERFQGPSFLTQYPRGYPVPANGAPPGITKFSGNKNVSSSSTVVSNENDDKSSANVSPATTPVADYNGQRAPSVPVTLSASSRPFGENVKNIDRGHLSTPSAPATTEIAFNIPSSLPYGTAPISAVDSTMAKIADTNISPLSQSPESATSSTTHHATTTDSSNSDPSLVNPSCPRSIDTLTLSPELQKTVCEAFGLQSNEGIFYIYATDEKGEHTRQMRVILHNKTPIKFGKFASPVYLSPTVGPAGVLSPMGFYYAKQEKFSVPSSEGHPSVVHTVTQHHPVLSFSATIPEQYQIPLMPTYYQDVIVLPTPPPPTAPVLSSNPASTPPSTPLILEPTSSSKLSPSACELSSTSSNDTSAQ</sequence>
<accession>A0A914Z4C2</accession>
<feature type="region of interest" description="Disordered" evidence="1">
    <location>
        <begin position="206"/>
        <end position="304"/>
    </location>
</feature>
<feature type="region of interest" description="Disordered" evidence="1">
    <location>
        <begin position="31"/>
        <end position="183"/>
    </location>
</feature>
<feature type="compositionally biased region" description="Basic and acidic residues" evidence="1">
    <location>
        <begin position="38"/>
        <end position="52"/>
    </location>
</feature>
<feature type="compositionally biased region" description="Low complexity" evidence="1">
    <location>
        <begin position="417"/>
        <end position="431"/>
    </location>
</feature>
<dbReference type="AlphaFoldDB" id="A0A914Z4C2"/>
<evidence type="ECO:0000313" key="3">
    <source>
        <dbReference type="WBParaSite" id="PSU_v2.g7203.t1"/>
    </source>
</evidence>
<evidence type="ECO:0000313" key="2">
    <source>
        <dbReference type="Proteomes" id="UP000887577"/>
    </source>
</evidence>
<feature type="region of interest" description="Disordered" evidence="1">
    <location>
        <begin position="524"/>
        <end position="557"/>
    </location>
</feature>
<feature type="compositionally biased region" description="Polar residues" evidence="1">
    <location>
        <begin position="172"/>
        <end position="182"/>
    </location>
</feature>
<feature type="region of interest" description="Disordered" evidence="1">
    <location>
        <begin position="409"/>
        <end position="486"/>
    </location>
</feature>
<feature type="compositionally biased region" description="Basic and acidic residues" evidence="1">
    <location>
        <begin position="150"/>
        <end position="166"/>
    </location>
</feature>
<organism evidence="2 3">
    <name type="scientific">Panagrolaimus superbus</name>
    <dbReference type="NCBI Taxonomy" id="310955"/>
    <lineage>
        <taxon>Eukaryota</taxon>
        <taxon>Metazoa</taxon>
        <taxon>Ecdysozoa</taxon>
        <taxon>Nematoda</taxon>
        <taxon>Chromadorea</taxon>
        <taxon>Rhabditida</taxon>
        <taxon>Tylenchina</taxon>
        <taxon>Panagrolaimomorpha</taxon>
        <taxon>Panagrolaimoidea</taxon>
        <taxon>Panagrolaimidae</taxon>
        <taxon>Panagrolaimus</taxon>
    </lineage>
</organism>
<feature type="region of interest" description="Disordered" evidence="1">
    <location>
        <begin position="703"/>
        <end position="746"/>
    </location>
</feature>
<dbReference type="WBParaSite" id="PSU_v2.g7203.t1">
    <property type="protein sequence ID" value="PSU_v2.g7203.t1"/>
    <property type="gene ID" value="PSU_v2.g7203"/>
</dbReference>
<dbReference type="Proteomes" id="UP000887577">
    <property type="component" value="Unplaced"/>
</dbReference>
<evidence type="ECO:0000256" key="1">
    <source>
        <dbReference type="SAM" id="MobiDB-lite"/>
    </source>
</evidence>
<feature type="compositionally biased region" description="Polar residues" evidence="1">
    <location>
        <begin position="722"/>
        <end position="746"/>
    </location>
</feature>